<reference evidence="2" key="1">
    <citation type="journal article" date="2019" name="bioRxiv">
        <title>The Genome of the Zebra Mussel, Dreissena polymorpha: A Resource for Invasive Species Research.</title>
        <authorList>
            <person name="McCartney M.A."/>
            <person name="Auch B."/>
            <person name="Kono T."/>
            <person name="Mallez S."/>
            <person name="Zhang Y."/>
            <person name="Obille A."/>
            <person name="Becker A."/>
            <person name="Abrahante J.E."/>
            <person name="Garbe J."/>
            <person name="Badalamenti J.P."/>
            <person name="Herman A."/>
            <person name="Mangelson H."/>
            <person name="Liachko I."/>
            <person name="Sullivan S."/>
            <person name="Sone E.D."/>
            <person name="Koren S."/>
            <person name="Silverstein K.A.T."/>
            <person name="Beckman K.B."/>
            <person name="Gohl D.M."/>
        </authorList>
    </citation>
    <scope>NUCLEOTIDE SEQUENCE</scope>
    <source>
        <strain evidence="2">Duluth1</strain>
        <tissue evidence="2">Whole animal</tissue>
    </source>
</reference>
<keyword evidence="3" id="KW-1185">Reference proteome</keyword>
<name>A0A9D4F4G1_DREPO</name>
<accession>A0A9D4F4G1</accession>
<evidence type="ECO:0000256" key="1">
    <source>
        <dbReference type="SAM" id="Phobius"/>
    </source>
</evidence>
<keyword evidence="1" id="KW-0472">Membrane</keyword>
<sequence>MCSLQVAKLSTVLYAVIMAVVVVGIAFDVVSDFGTDISPNKDVNATTTLNPASEQK</sequence>
<gene>
    <name evidence="2" type="ORF">DPMN_145651</name>
</gene>
<evidence type="ECO:0000313" key="3">
    <source>
        <dbReference type="Proteomes" id="UP000828390"/>
    </source>
</evidence>
<reference evidence="2" key="2">
    <citation type="submission" date="2020-11" db="EMBL/GenBank/DDBJ databases">
        <authorList>
            <person name="McCartney M.A."/>
            <person name="Auch B."/>
            <person name="Kono T."/>
            <person name="Mallez S."/>
            <person name="Becker A."/>
            <person name="Gohl D.M."/>
            <person name="Silverstein K.A.T."/>
            <person name="Koren S."/>
            <person name="Bechman K.B."/>
            <person name="Herman A."/>
            <person name="Abrahante J.E."/>
            <person name="Garbe J."/>
        </authorList>
    </citation>
    <scope>NUCLEOTIDE SEQUENCE</scope>
    <source>
        <strain evidence="2">Duluth1</strain>
        <tissue evidence="2">Whole animal</tissue>
    </source>
</reference>
<evidence type="ECO:0000313" key="2">
    <source>
        <dbReference type="EMBL" id="KAH3792160.1"/>
    </source>
</evidence>
<protein>
    <submittedName>
        <fullName evidence="2">Uncharacterized protein</fullName>
    </submittedName>
</protein>
<feature type="transmembrane region" description="Helical" evidence="1">
    <location>
        <begin position="12"/>
        <end position="30"/>
    </location>
</feature>
<comment type="caution">
    <text evidence="2">The sequence shown here is derived from an EMBL/GenBank/DDBJ whole genome shotgun (WGS) entry which is preliminary data.</text>
</comment>
<keyword evidence="1" id="KW-0812">Transmembrane</keyword>
<dbReference type="Proteomes" id="UP000828390">
    <property type="component" value="Unassembled WGS sequence"/>
</dbReference>
<dbReference type="AlphaFoldDB" id="A0A9D4F4G1"/>
<keyword evidence="1" id="KW-1133">Transmembrane helix</keyword>
<proteinExistence type="predicted"/>
<dbReference type="EMBL" id="JAIWYP010000007">
    <property type="protein sequence ID" value="KAH3792160.1"/>
    <property type="molecule type" value="Genomic_DNA"/>
</dbReference>
<organism evidence="2 3">
    <name type="scientific">Dreissena polymorpha</name>
    <name type="common">Zebra mussel</name>
    <name type="synonym">Mytilus polymorpha</name>
    <dbReference type="NCBI Taxonomy" id="45954"/>
    <lineage>
        <taxon>Eukaryota</taxon>
        <taxon>Metazoa</taxon>
        <taxon>Spiralia</taxon>
        <taxon>Lophotrochozoa</taxon>
        <taxon>Mollusca</taxon>
        <taxon>Bivalvia</taxon>
        <taxon>Autobranchia</taxon>
        <taxon>Heteroconchia</taxon>
        <taxon>Euheterodonta</taxon>
        <taxon>Imparidentia</taxon>
        <taxon>Neoheterodontei</taxon>
        <taxon>Myida</taxon>
        <taxon>Dreissenoidea</taxon>
        <taxon>Dreissenidae</taxon>
        <taxon>Dreissena</taxon>
    </lineage>
</organism>